<keyword evidence="1" id="KW-1133">Transmembrane helix</keyword>
<accession>A0A1S7DRU4</accession>
<reference evidence="3 4" key="1">
    <citation type="submission" date="2015-06" db="EMBL/GenBank/DDBJ databases">
        <title>R. anatipestifer strain HXb2 is the most virulent strain so far, and the genome sequence would help us uncover the pathogenesis.</title>
        <authorList>
            <person name="Hu Q."/>
            <person name="Qi J."/>
            <person name="Bo H."/>
            <person name="Liu G."/>
            <person name="Tao M."/>
            <person name="Ding Y."/>
            <person name="Xue Y."/>
        </authorList>
    </citation>
    <scope>NUCLEOTIDE SEQUENCE [LARGE SCALE GENOMIC DNA]</scope>
    <source>
        <strain evidence="3 4">HXb2</strain>
    </source>
</reference>
<organism evidence="3 4">
    <name type="scientific">Riemerella anatipestifer</name>
    <name type="common">Moraxella anatipestifer</name>
    <dbReference type="NCBI Taxonomy" id="34085"/>
    <lineage>
        <taxon>Bacteria</taxon>
        <taxon>Pseudomonadati</taxon>
        <taxon>Bacteroidota</taxon>
        <taxon>Flavobacteriia</taxon>
        <taxon>Flavobacteriales</taxon>
        <taxon>Weeksellaceae</taxon>
        <taxon>Riemerella</taxon>
    </lineage>
</organism>
<dbReference type="Pfam" id="PF02470">
    <property type="entry name" value="MlaD"/>
    <property type="match status" value="1"/>
</dbReference>
<dbReference type="PANTHER" id="PTHR33371">
    <property type="entry name" value="INTERMEMBRANE PHOSPHOLIPID TRANSPORT SYSTEM BINDING PROTEIN MLAD-RELATED"/>
    <property type="match status" value="1"/>
</dbReference>
<keyword evidence="1" id="KW-0812">Transmembrane</keyword>
<evidence type="ECO:0000313" key="3">
    <source>
        <dbReference type="EMBL" id="AQY21826.1"/>
    </source>
</evidence>
<protein>
    <recommendedName>
        <fullName evidence="2">Mce/MlaD domain-containing protein</fullName>
    </recommendedName>
</protein>
<name>A0A1S7DRU4_RIEAN</name>
<evidence type="ECO:0000259" key="2">
    <source>
        <dbReference type="Pfam" id="PF02470"/>
    </source>
</evidence>
<feature type="transmembrane region" description="Helical" evidence="1">
    <location>
        <begin position="7"/>
        <end position="27"/>
    </location>
</feature>
<keyword evidence="1" id="KW-0472">Membrane</keyword>
<dbReference type="RefSeq" id="WP_079207092.1">
    <property type="nucleotide sequence ID" value="NZ_CP011859.1"/>
</dbReference>
<proteinExistence type="predicted"/>
<dbReference type="AlphaFoldDB" id="A0A1S7DRU4"/>
<gene>
    <name evidence="3" type="ORF">AB406_0872</name>
</gene>
<evidence type="ECO:0000313" key="4">
    <source>
        <dbReference type="Proteomes" id="UP000189883"/>
    </source>
</evidence>
<evidence type="ECO:0000256" key="1">
    <source>
        <dbReference type="SAM" id="Phobius"/>
    </source>
</evidence>
<dbReference type="PANTHER" id="PTHR33371:SF4">
    <property type="entry name" value="INTERMEMBRANE PHOSPHOLIPID TRANSPORT SYSTEM BINDING PROTEIN MLAD"/>
    <property type="match status" value="1"/>
</dbReference>
<dbReference type="InterPro" id="IPR052336">
    <property type="entry name" value="MlaD_Phospholipid_Transporter"/>
</dbReference>
<dbReference type="InterPro" id="IPR003399">
    <property type="entry name" value="Mce/MlaD"/>
</dbReference>
<dbReference type="EMBL" id="CP011859">
    <property type="protein sequence ID" value="AQY21826.1"/>
    <property type="molecule type" value="Genomic_DNA"/>
</dbReference>
<feature type="domain" description="Mce/MlaD" evidence="2">
    <location>
        <begin position="39"/>
        <end position="112"/>
    </location>
</feature>
<dbReference type="Proteomes" id="UP000189883">
    <property type="component" value="Chromosome"/>
</dbReference>
<sequence length="312" mass="34374">MKFSKELKAGLIAILAIVGFVLLYQFMKGGNVFSTDDVYYVKYDNVQGLSASNAVSINGLKVGQVKEIKPVKAADGHIYFVVKITVDNKFDFSKKSTVEIFEPGLMSGKEVRVNLVYDGEQAKNGDTLMGALQQSVFNSLSSEVKPVKDQLSHVLTNLDSTLASTNKIMDEQNRREIKQLLQSLNHTVEAFRQTSLQTNQMLSNTDPKIQKMLDNANLATVSAKTTLDKYGNVAEKLDVNKLNGAISKLSLTSDKLNTLISGIQNGQGSLGKIAKDEQLYNNLNQTSKNLNGLIEDIKNNPKRYINISVFGK</sequence>